<proteinExistence type="predicted"/>
<accession>A0AA39WKW5</accession>
<organism evidence="1 2">
    <name type="scientific">Immersiella caudata</name>
    <dbReference type="NCBI Taxonomy" id="314043"/>
    <lineage>
        <taxon>Eukaryota</taxon>
        <taxon>Fungi</taxon>
        <taxon>Dikarya</taxon>
        <taxon>Ascomycota</taxon>
        <taxon>Pezizomycotina</taxon>
        <taxon>Sordariomycetes</taxon>
        <taxon>Sordariomycetidae</taxon>
        <taxon>Sordariales</taxon>
        <taxon>Lasiosphaeriaceae</taxon>
        <taxon>Immersiella</taxon>
    </lineage>
</organism>
<sequence length="160" mass="17374">MWERTPGFPAVLLGWDLFSIDSDSQSCRRCAVQPHNSRFIVACHSLVPESGRGQASHFRTSAGEGLRTQVCGSRTNALTRRWTFTAFSWCFACSLSAITSASKPIIRQIRGSRSVSQFAANKNPRTSSSALGKSQATVIFRVGAVGAWLCQSASRPTFAV</sequence>
<name>A0AA39WKW5_9PEZI</name>
<evidence type="ECO:0000313" key="2">
    <source>
        <dbReference type="Proteomes" id="UP001175000"/>
    </source>
</evidence>
<keyword evidence="2" id="KW-1185">Reference proteome</keyword>
<gene>
    <name evidence="1" type="ORF">B0T14DRAFT_264490</name>
</gene>
<comment type="caution">
    <text evidence="1">The sequence shown here is derived from an EMBL/GenBank/DDBJ whole genome shotgun (WGS) entry which is preliminary data.</text>
</comment>
<dbReference type="EMBL" id="JAULSU010000005">
    <property type="protein sequence ID" value="KAK0617298.1"/>
    <property type="molecule type" value="Genomic_DNA"/>
</dbReference>
<reference evidence="1" key="1">
    <citation type="submission" date="2023-06" db="EMBL/GenBank/DDBJ databases">
        <title>Genome-scale phylogeny and comparative genomics of the fungal order Sordariales.</title>
        <authorList>
            <consortium name="Lawrence Berkeley National Laboratory"/>
            <person name="Hensen N."/>
            <person name="Bonometti L."/>
            <person name="Westerberg I."/>
            <person name="Brannstrom I.O."/>
            <person name="Guillou S."/>
            <person name="Cros-Aarteil S."/>
            <person name="Calhoun S."/>
            <person name="Haridas S."/>
            <person name="Kuo A."/>
            <person name="Mondo S."/>
            <person name="Pangilinan J."/>
            <person name="Riley R."/>
            <person name="Labutti K."/>
            <person name="Andreopoulos B."/>
            <person name="Lipzen A."/>
            <person name="Chen C."/>
            <person name="Yanf M."/>
            <person name="Daum C."/>
            <person name="Ng V."/>
            <person name="Clum A."/>
            <person name="Steindorff A."/>
            <person name="Ohm R."/>
            <person name="Martin F."/>
            <person name="Silar P."/>
            <person name="Natvig D."/>
            <person name="Lalanne C."/>
            <person name="Gautier V."/>
            <person name="Ament-Velasquez S.L."/>
            <person name="Kruys A."/>
            <person name="Hutchinson M.I."/>
            <person name="Powell A.J."/>
            <person name="Barry K."/>
            <person name="Miller A.N."/>
            <person name="Grigoriev I.V."/>
            <person name="Debuchy R."/>
            <person name="Gladieux P."/>
            <person name="Thoren M.H."/>
            <person name="Johannesson H."/>
        </authorList>
    </citation>
    <scope>NUCLEOTIDE SEQUENCE</scope>
    <source>
        <strain evidence="1">CBS 606.72</strain>
    </source>
</reference>
<protein>
    <submittedName>
        <fullName evidence="1">Uncharacterized protein</fullName>
    </submittedName>
</protein>
<evidence type="ECO:0000313" key="1">
    <source>
        <dbReference type="EMBL" id="KAK0617298.1"/>
    </source>
</evidence>
<dbReference type="AlphaFoldDB" id="A0AA39WKW5"/>
<dbReference type="Proteomes" id="UP001175000">
    <property type="component" value="Unassembled WGS sequence"/>
</dbReference>